<dbReference type="Gene3D" id="1.25.40.10">
    <property type="entry name" value="Tetratricopeptide repeat domain"/>
    <property type="match status" value="1"/>
</dbReference>
<protein>
    <submittedName>
        <fullName evidence="2">Uncharacterized protein</fullName>
    </submittedName>
</protein>
<feature type="compositionally biased region" description="Polar residues" evidence="1">
    <location>
        <begin position="36"/>
        <end position="48"/>
    </location>
</feature>
<reference evidence="2 3" key="1">
    <citation type="submission" date="2016-02" db="EMBL/GenBank/DDBJ databases">
        <title>Genome analysis of coral dinoflagellate symbionts highlights evolutionary adaptations to a symbiotic lifestyle.</title>
        <authorList>
            <person name="Aranda M."/>
            <person name="Li Y."/>
            <person name="Liew Y.J."/>
            <person name="Baumgarten S."/>
            <person name="Simakov O."/>
            <person name="Wilson M."/>
            <person name="Piel J."/>
            <person name="Ashoor H."/>
            <person name="Bougouffa S."/>
            <person name="Bajic V.B."/>
            <person name="Ryu T."/>
            <person name="Ravasi T."/>
            <person name="Bayer T."/>
            <person name="Micklem G."/>
            <person name="Kim H."/>
            <person name="Bhak J."/>
            <person name="Lajeunesse T.C."/>
            <person name="Voolstra C.R."/>
        </authorList>
    </citation>
    <scope>NUCLEOTIDE SEQUENCE [LARGE SCALE GENOMIC DNA]</scope>
    <source>
        <strain evidence="2 3">CCMP2467</strain>
    </source>
</reference>
<dbReference type="EMBL" id="LSRX01000317">
    <property type="protein sequence ID" value="OLQ00751.1"/>
    <property type="molecule type" value="Genomic_DNA"/>
</dbReference>
<keyword evidence="3" id="KW-1185">Reference proteome</keyword>
<sequence>MVGSKWDDGWSKWLNHVEGSYQQSWREEPGAGGHNVSDTENVGSSVCQKSAHAPSRLFPTAVNDVAKPWKPRLRHQAPDTPPTPSTALTPEPAPQTEEQSPWKYWKLWKKPPNLLWTAFPRKEDITVGTEMGRISPFSVGYACAEMGDKQPEGRAKDILLSRVWQQVKVNADAKACYSGHEFPIVVFRARAAEGREQLFTTQPWKLYCLQTAAVARRHLKPVIRLRFLLEAAEIDDILGSVQIPENFNEIRIVSPMVTGPKNTSPGRSSCVPRRDTPEATDGCCTQKVFCWAGKLSERFTPRHRENSDSIGKFVAHLNMGLAYAHLGEPEASTVNHQYALRYALQLHSLEGHLMVKPFHREIFTSRMKVLVERYVDLCGTLKQTKNQAAALKKLGILASQQDMVAGGADEKGRKNHIDETMISVDILATGQNEQSIDYFTQAIEAARAEGDQEAEKDCSVRLGIAAGQDEDGAKSVQTRRVQEKERDTDSRLHHLMEAKMADHISSILQTSMLGKPALRSRSDMHVIGSLAGFWVRRTMNTSSDVQAKHPVEEAQLTAFRSKAPSPPVSPGSAANVFTMPRPDSAGCSQCQDGVLSRNSSLSADEETVETQTQFISKSDEAKLSCHAWASEASGPVRKPTELPIPLRQRAEGGYLKWSMDAILHDSTKRSMYLAMILDNDDAHPHFSPHKASVHWQEQGVDIANFGLYEVMVIGMWSTAQLDDSSLLHY</sequence>
<name>A0A1Q9E006_SYMMI</name>
<evidence type="ECO:0000313" key="2">
    <source>
        <dbReference type="EMBL" id="OLQ00751.1"/>
    </source>
</evidence>
<dbReference type="InterPro" id="IPR011990">
    <property type="entry name" value="TPR-like_helical_dom_sf"/>
</dbReference>
<accession>A0A1Q9E006</accession>
<dbReference type="OrthoDB" id="286233at2759"/>
<gene>
    <name evidence="2" type="ORF">AK812_SmicGene16556</name>
</gene>
<feature type="region of interest" description="Disordered" evidence="1">
    <location>
        <begin position="21"/>
        <end position="59"/>
    </location>
</feature>
<evidence type="ECO:0000256" key="1">
    <source>
        <dbReference type="SAM" id="MobiDB-lite"/>
    </source>
</evidence>
<proteinExistence type="predicted"/>
<dbReference type="AlphaFoldDB" id="A0A1Q9E006"/>
<dbReference type="Proteomes" id="UP000186817">
    <property type="component" value="Unassembled WGS sequence"/>
</dbReference>
<comment type="caution">
    <text evidence="2">The sequence shown here is derived from an EMBL/GenBank/DDBJ whole genome shotgun (WGS) entry which is preliminary data.</text>
</comment>
<feature type="region of interest" description="Disordered" evidence="1">
    <location>
        <begin position="72"/>
        <end position="100"/>
    </location>
</feature>
<evidence type="ECO:0000313" key="3">
    <source>
        <dbReference type="Proteomes" id="UP000186817"/>
    </source>
</evidence>
<organism evidence="2 3">
    <name type="scientific">Symbiodinium microadriaticum</name>
    <name type="common">Dinoflagellate</name>
    <name type="synonym">Zooxanthella microadriatica</name>
    <dbReference type="NCBI Taxonomy" id="2951"/>
    <lineage>
        <taxon>Eukaryota</taxon>
        <taxon>Sar</taxon>
        <taxon>Alveolata</taxon>
        <taxon>Dinophyceae</taxon>
        <taxon>Suessiales</taxon>
        <taxon>Symbiodiniaceae</taxon>
        <taxon>Symbiodinium</taxon>
    </lineage>
</organism>